<proteinExistence type="predicted"/>
<dbReference type="Proteomes" id="UP000484164">
    <property type="component" value="Unassembled WGS sequence"/>
</dbReference>
<protein>
    <submittedName>
        <fullName evidence="2">Uncharacterized protein</fullName>
    </submittedName>
</protein>
<evidence type="ECO:0000256" key="1">
    <source>
        <dbReference type="SAM" id="Phobius"/>
    </source>
</evidence>
<feature type="transmembrane region" description="Helical" evidence="1">
    <location>
        <begin position="162"/>
        <end position="187"/>
    </location>
</feature>
<keyword evidence="3" id="KW-1185">Reference proteome</keyword>
<reference evidence="2 3" key="1">
    <citation type="submission" date="2019-10" db="EMBL/GenBank/DDBJ databases">
        <title>Genome sequence of Phaeocystidibacter marisrubri JCM30614 (type strain).</title>
        <authorList>
            <person name="Bowman J.P."/>
        </authorList>
    </citation>
    <scope>NUCLEOTIDE SEQUENCE [LARGE SCALE GENOMIC DNA]</scope>
    <source>
        <strain evidence="2 3">JCM 30614</strain>
    </source>
</reference>
<comment type="caution">
    <text evidence="2">The sequence shown here is derived from an EMBL/GenBank/DDBJ whole genome shotgun (WGS) entry which is preliminary data.</text>
</comment>
<gene>
    <name evidence="2" type="ORF">F8C82_13565</name>
</gene>
<dbReference type="AlphaFoldDB" id="A0A6L3ZBT7"/>
<dbReference type="RefSeq" id="WP_151694162.1">
    <property type="nucleotide sequence ID" value="NZ_BMGX01000001.1"/>
</dbReference>
<keyword evidence="1" id="KW-1133">Transmembrane helix</keyword>
<keyword evidence="1" id="KW-0472">Membrane</keyword>
<organism evidence="2 3">
    <name type="scientific">Phaeocystidibacter marisrubri</name>
    <dbReference type="NCBI Taxonomy" id="1577780"/>
    <lineage>
        <taxon>Bacteria</taxon>
        <taxon>Pseudomonadati</taxon>
        <taxon>Bacteroidota</taxon>
        <taxon>Flavobacteriia</taxon>
        <taxon>Flavobacteriales</taxon>
        <taxon>Phaeocystidibacteraceae</taxon>
        <taxon>Phaeocystidibacter</taxon>
    </lineage>
</organism>
<dbReference type="EMBL" id="WBVQ01000003">
    <property type="protein sequence ID" value="KAB2815124.1"/>
    <property type="molecule type" value="Genomic_DNA"/>
</dbReference>
<accession>A0A6L3ZBT7</accession>
<feature type="transmembrane region" description="Helical" evidence="1">
    <location>
        <begin position="123"/>
        <end position="142"/>
    </location>
</feature>
<name>A0A6L3ZBT7_9FLAO</name>
<feature type="transmembrane region" description="Helical" evidence="1">
    <location>
        <begin position="63"/>
        <end position="86"/>
    </location>
</feature>
<feature type="transmembrane region" description="Helical" evidence="1">
    <location>
        <begin position="20"/>
        <end position="43"/>
    </location>
</feature>
<sequence length="263" mass="31329">MKRRVSLRKIVNWKHFHLILLAQALPALVFLAIWIGGFLWMLFELDRYKQFQNYGPLPYEYASQAFQIFSAIFLLHLISIYLLGLIGKWHVSISNELYQSYLPELKPKFEPNRMRSNRRRKETFWYILTASISLFFLLYPLFTNRLPTRKLDFTLTAAGVPLAFIALRLLASTLLAYKSAVVFTACLKKTERDLPTFWMALKEDERRIESHHSAFQKWWLKYRMKITFVLLYIFPFIGVWVLQPLFDKMTRQESVDILQELTD</sequence>
<feature type="transmembrane region" description="Helical" evidence="1">
    <location>
        <begin position="226"/>
        <end position="246"/>
    </location>
</feature>
<keyword evidence="1" id="KW-0812">Transmembrane</keyword>
<evidence type="ECO:0000313" key="2">
    <source>
        <dbReference type="EMBL" id="KAB2815124.1"/>
    </source>
</evidence>
<evidence type="ECO:0000313" key="3">
    <source>
        <dbReference type="Proteomes" id="UP000484164"/>
    </source>
</evidence>